<feature type="transmembrane region" description="Helical" evidence="8">
    <location>
        <begin position="130"/>
        <end position="153"/>
    </location>
</feature>
<evidence type="ECO:0000256" key="4">
    <source>
        <dbReference type="ARBA" id="ARBA00022519"/>
    </source>
</evidence>
<dbReference type="GO" id="GO:0055085">
    <property type="term" value="P:transmembrane transport"/>
    <property type="evidence" value="ECO:0007669"/>
    <property type="project" value="InterPro"/>
</dbReference>
<gene>
    <name evidence="10" type="ORF">SAMN06296378_0493</name>
</gene>
<evidence type="ECO:0000256" key="2">
    <source>
        <dbReference type="ARBA" id="ARBA00022448"/>
    </source>
</evidence>
<reference evidence="10 11" key="1">
    <citation type="submission" date="2017-09" db="EMBL/GenBank/DDBJ databases">
        <authorList>
            <person name="Ehlers B."/>
            <person name="Leendertz F.H."/>
        </authorList>
    </citation>
    <scope>NUCLEOTIDE SEQUENCE [LARGE SCALE GENOMIC DNA]</scope>
    <source>
        <strain evidence="10 11">CGMCC 1.05381</strain>
    </source>
</reference>
<evidence type="ECO:0000256" key="5">
    <source>
        <dbReference type="ARBA" id="ARBA00022692"/>
    </source>
</evidence>
<dbReference type="InterPro" id="IPR035906">
    <property type="entry name" value="MetI-like_sf"/>
</dbReference>
<feature type="transmembrane region" description="Helical" evidence="8">
    <location>
        <begin position="359"/>
        <end position="380"/>
    </location>
</feature>
<dbReference type="OrthoDB" id="5100908at2"/>
<keyword evidence="2 8" id="KW-0813">Transport</keyword>
<evidence type="ECO:0000256" key="1">
    <source>
        <dbReference type="ARBA" id="ARBA00004429"/>
    </source>
</evidence>
<evidence type="ECO:0000256" key="7">
    <source>
        <dbReference type="ARBA" id="ARBA00023136"/>
    </source>
</evidence>
<feature type="transmembrane region" description="Helical" evidence="8">
    <location>
        <begin position="62"/>
        <end position="91"/>
    </location>
</feature>
<dbReference type="PANTHER" id="PTHR43357">
    <property type="entry name" value="INNER MEMBRANE ABC TRANSPORTER PERMEASE PROTEIN YDCV"/>
    <property type="match status" value="1"/>
</dbReference>
<dbReference type="RefSeq" id="WP_097059618.1">
    <property type="nucleotide sequence ID" value="NZ_BMLC01000002.1"/>
</dbReference>
<dbReference type="Proteomes" id="UP000219440">
    <property type="component" value="Unassembled WGS sequence"/>
</dbReference>
<accession>A0A2C8YR27</accession>
<feature type="transmembrane region" description="Helical" evidence="8">
    <location>
        <begin position="489"/>
        <end position="511"/>
    </location>
</feature>
<feature type="transmembrane region" description="Helical" evidence="8">
    <location>
        <begin position="386"/>
        <end position="403"/>
    </location>
</feature>
<feature type="transmembrane region" description="Helical" evidence="8">
    <location>
        <begin position="447"/>
        <end position="469"/>
    </location>
</feature>
<feature type="transmembrane region" description="Helical" evidence="8">
    <location>
        <begin position="21"/>
        <end position="42"/>
    </location>
</feature>
<evidence type="ECO:0000256" key="8">
    <source>
        <dbReference type="RuleBase" id="RU363032"/>
    </source>
</evidence>
<dbReference type="PROSITE" id="PS50928">
    <property type="entry name" value="ABC_TM1"/>
    <property type="match status" value="2"/>
</dbReference>
<evidence type="ECO:0000313" key="10">
    <source>
        <dbReference type="EMBL" id="SOE53022.1"/>
    </source>
</evidence>
<feature type="transmembrane region" description="Helical" evidence="8">
    <location>
        <begin position="100"/>
        <end position="124"/>
    </location>
</feature>
<evidence type="ECO:0000256" key="6">
    <source>
        <dbReference type="ARBA" id="ARBA00022989"/>
    </source>
</evidence>
<dbReference type="InterPro" id="IPR000515">
    <property type="entry name" value="MetI-like"/>
</dbReference>
<dbReference type="AlphaFoldDB" id="A0A2C8YR27"/>
<dbReference type="EMBL" id="OCST01000001">
    <property type="protein sequence ID" value="SOE53022.1"/>
    <property type="molecule type" value="Genomic_DNA"/>
</dbReference>
<keyword evidence="3" id="KW-1003">Cell membrane</keyword>
<name>A0A2C8YR27_9MICO</name>
<evidence type="ECO:0000313" key="11">
    <source>
        <dbReference type="Proteomes" id="UP000219440"/>
    </source>
</evidence>
<comment type="subcellular location">
    <subcellularLocation>
        <location evidence="1">Cell inner membrane</location>
        <topology evidence="1">Multi-pass membrane protein</topology>
    </subcellularLocation>
    <subcellularLocation>
        <location evidence="8">Cell membrane</location>
        <topology evidence="8">Multi-pass membrane protein</topology>
    </subcellularLocation>
</comment>
<proteinExistence type="inferred from homology"/>
<dbReference type="SUPFAM" id="SSF161098">
    <property type="entry name" value="MetI-like"/>
    <property type="match status" value="2"/>
</dbReference>
<feature type="domain" description="ABC transmembrane type-1" evidence="9">
    <location>
        <begin position="65"/>
        <end position="246"/>
    </location>
</feature>
<dbReference type="Pfam" id="PF00528">
    <property type="entry name" value="BPD_transp_1"/>
    <property type="match status" value="2"/>
</dbReference>
<organism evidence="10 11">
    <name type="scientific">Salinibacterium xinjiangense</name>
    <dbReference type="NCBI Taxonomy" id="386302"/>
    <lineage>
        <taxon>Bacteria</taxon>
        <taxon>Bacillati</taxon>
        <taxon>Actinomycetota</taxon>
        <taxon>Actinomycetes</taxon>
        <taxon>Micrococcales</taxon>
        <taxon>Microbacteriaceae</taxon>
        <taxon>Salinibacterium</taxon>
    </lineage>
</organism>
<sequence length="524" mass="55281">MTEHVIEVAAPPVGSRRPPPALLALAILACAVSAIPLVYLLVRVSGGAPDEIASILARPRMPALLLNTVSLVVTVTLSSLVLGMLTAFLLVRVRLRAQRVWIVLAALPLAVPSYLAAFGWLALIPGMQGFWGSFFLLTIVSTPYVTLPVAAAIRGGTTGLDDVARTLGHGPWRAFWLGTWPQIRPAALAGSLLVALYVLSEFGAVALMRYPVLTTAIQQAYGASFNRNYAAILAIILVAIAMILVFGEQRARGRVRRQFGAVTGVSRVRMVSLRAARIPSYLLLAVVPTCAVGIPVSVLVGRLLQAETLRELDVLSLGQAIANTLGLALGGAVTAVLLAIPIAALAARYRGRVVRAIESTGYLALGLPGIVVGLSLVFFSLAVIPALYQTAIVLTFAYGVLFMPKAIGAIRSSVAQVPESLSDVARTLGYSRWQTWRHVTVRLARPGIMAGAMLVAVTAMKELPATLLLRPTGTNTLATELWARTDVSAYGAAAPYAAALVLVASVPAFLLSGARRGRTDEVPS</sequence>
<feature type="transmembrane region" description="Helical" evidence="8">
    <location>
        <begin position="278"/>
        <end position="300"/>
    </location>
</feature>
<keyword evidence="5 8" id="KW-0812">Transmembrane</keyword>
<evidence type="ECO:0000259" key="9">
    <source>
        <dbReference type="PROSITE" id="PS50928"/>
    </source>
</evidence>
<keyword evidence="6 8" id="KW-1133">Transmembrane helix</keyword>
<dbReference type="Gene3D" id="1.10.3720.10">
    <property type="entry name" value="MetI-like"/>
    <property type="match status" value="2"/>
</dbReference>
<feature type="domain" description="ABC transmembrane type-1" evidence="9">
    <location>
        <begin position="321"/>
        <end position="511"/>
    </location>
</feature>
<keyword evidence="11" id="KW-1185">Reference proteome</keyword>
<comment type="similarity">
    <text evidence="8">Belongs to the binding-protein-dependent transport system permease family.</text>
</comment>
<feature type="transmembrane region" description="Helical" evidence="8">
    <location>
        <begin position="320"/>
        <end position="347"/>
    </location>
</feature>
<feature type="transmembrane region" description="Helical" evidence="8">
    <location>
        <begin position="186"/>
        <end position="208"/>
    </location>
</feature>
<dbReference type="CDD" id="cd06261">
    <property type="entry name" value="TM_PBP2"/>
    <property type="match status" value="2"/>
</dbReference>
<evidence type="ECO:0000256" key="3">
    <source>
        <dbReference type="ARBA" id="ARBA00022475"/>
    </source>
</evidence>
<feature type="transmembrane region" description="Helical" evidence="8">
    <location>
        <begin position="228"/>
        <end position="247"/>
    </location>
</feature>
<dbReference type="PANTHER" id="PTHR43357:SF3">
    <property type="entry name" value="FE(3+)-TRANSPORT SYSTEM PERMEASE PROTEIN FBPB 2"/>
    <property type="match status" value="1"/>
</dbReference>
<keyword evidence="4" id="KW-0997">Cell inner membrane</keyword>
<keyword evidence="7 8" id="KW-0472">Membrane</keyword>
<dbReference type="GO" id="GO:0005886">
    <property type="term" value="C:plasma membrane"/>
    <property type="evidence" value="ECO:0007669"/>
    <property type="project" value="UniProtKB-SubCell"/>
</dbReference>
<protein>
    <submittedName>
        <fullName evidence="10">Iron(III) transport system permease protein</fullName>
    </submittedName>
</protein>